<evidence type="ECO:0000256" key="2">
    <source>
        <dbReference type="ARBA" id="ARBA00022737"/>
    </source>
</evidence>
<evidence type="ECO:0000256" key="4">
    <source>
        <dbReference type="ARBA" id="ARBA00025740"/>
    </source>
</evidence>
<comment type="similarity">
    <text evidence="4">Belongs to the WD repeat PROPPIN family.</text>
</comment>
<dbReference type="PANTHER" id="PTHR11227">
    <property type="entry name" value="WD-REPEAT PROTEIN INTERACTING WITH PHOSPHOINOSIDES WIPI -RELATED"/>
    <property type="match status" value="1"/>
</dbReference>
<evidence type="ECO:0000256" key="3">
    <source>
        <dbReference type="ARBA" id="ARBA00023006"/>
    </source>
</evidence>
<organism evidence="5">
    <name type="scientific">Sipha flava</name>
    <name type="common">yellow sugarcane aphid</name>
    <dbReference type="NCBI Taxonomy" id="143950"/>
    <lineage>
        <taxon>Eukaryota</taxon>
        <taxon>Metazoa</taxon>
        <taxon>Ecdysozoa</taxon>
        <taxon>Arthropoda</taxon>
        <taxon>Hexapoda</taxon>
        <taxon>Insecta</taxon>
        <taxon>Pterygota</taxon>
        <taxon>Neoptera</taxon>
        <taxon>Paraneoptera</taxon>
        <taxon>Hemiptera</taxon>
        <taxon>Sternorrhyncha</taxon>
        <taxon>Aphidomorpha</taxon>
        <taxon>Aphidoidea</taxon>
        <taxon>Aphididae</taxon>
        <taxon>Sipha</taxon>
    </lineage>
</organism>
<keyword evidence="2" id="KW-0677">Repeat</keyword>
<keyword evidence="3" id="KW-0072">Autophagy</keyword>
<dbReference type="InterPro" id="IPR036322">
    <property type="entry name" value="WD40_repeat_dom_sf"/>
</dbReference>
<dbReference type="InterPro" id="IPR015943">
    <property type="entry name" value="WD40/YVTN_repeat-like_dom_sf"/>
</dbReference>
<proteinExistence type="inferred from homology"/>
<accession>A0A2S2Q9I6</accession>
<dbReference type="InterPro" id="IPR048720">
    <property type="entry name" value="PROPPIN"/>
</dbReference>
<dbReference type="SUPFAM" id="SSF50978">
    <property type="entry name" value="WD40 repeat-like"/>
    <property type="match status" value="1"/>
</dbReference>
<dbReference type="Pfam" id="PF21032">
    <property type="entry name" value="PROPPIN"/>
    <property type="match status" value="1"/>
</dbReference>
<name>A0A2S2Q9I6_9HEMI</name>
<gene>
    <name evidence="5" type="primary">wdr45</name>
    <name evidence="5" type="ORF">g.75789</name>
</gene>
<dbReference type="OrthoDB" id="1667587at2759"/>
<dbReference type="SMART" id="SM00320">
    <property type="entry name" value="WD40"/>
    <property type="match status" value="4"/>
</dbReference>
<evidence type="ECO:0000256" key="1">
    <source>
        <dbReference type="ARBA" id="ARBA00022574"/>
    </source>
</evidence>
<dbReference type="AlphaFoldDB" id="A0A2S2Q9I6"/>
<protein>
    <submittedName>
        <fullName evidence="5">WD repeat domain phosphoinositide-interacting protein 4</fullName>
    </submittedName>
</protein>
<dbReference type="GO" id="GO:0006914">
    <property type="term" value="P:autophagy"/>
    <property type="evidence" value="ECO:0007669"/>
    <property type="project" value="UniProtKB-KW"/>
</dbReference>
<dbReference type="InterPro" id="IPR001680">
    <property type="entry name" value="WD40_rpt"/>
</dbReference>
<keyword evidence="1" id="KW-0853">WD repeat</keyword>
<evidence type="ECO:0000313" key="5">
    <source>
        <dbReference type="EMBL" id="MBY74409.1"/>
    </source>
</evidence>
<dbReference type="EMBL" id="GGMS01005206">
    <property type="protein sequence ID" value="MBY74409.1"/>
    <property type="molecule type" value="Transcribed_RNA"/>
</dbReference>
<reference evidence="5" key="1">
    <citation type="submission" date="2018-04" db="EMBL/GenBank/DDBJ databases">
        <title>Transcriptome assembly of Sipha flava.</title>
        <authorList>
            <person name="Scully E.D."/>
            <person name="Geib S.M."/>
            <person name="Palmer N.A."/>
            <person name="Koch K."/>
            <person name="Bradshaw J."/>
            <person name="Heng-Moss T."/>
            <person name="Sarath G."/>
        </authorList>
    </citation>
    <scope>NUCLEOTIDE SEQUENCE</scope>
</reference>
<sequence length="342" mass="38089">MSNKKGVISLSFNQDHNCIACCTETGLRVYNVEPMVLKEQFDFGGVGQCALLHHTNFFAIVAGGKYPKTSLKTVLFYDAVKKIFVLETNFSSPVKAVRMKRDKAIIATLDKVFIFNSPTPFYHVATFDTRPNPLGLLQVTPMHNAERQILVYPGNKIGSIHILDLKNLEENSSSAPAIINAHNGEITCLAINQEGTLIASASDKGTLIRVWDTIRKTKVAELRRGTDTATLYCMNFSPDSEFLCCSSDKGTVHIFALKDPDLNRRSSLSTLGFFSSYIESQWALATFTVPPEVACICAFENQNTVMAVCLDGTFHKYTFLKDGSCRRKAYHVFLHDCQDEEI</sequence>
<dbReference type="GO" id="GO:0005737">
    <property type="term" value="C:cytoplasm"/>
    <property type="evidence" value="ECO:0007669"/>
    <property type="project" value="UniProtKB-ARBA"/>
</dbReference>
<dbReference type="Gene3D" id="2.130.10.10">
    <property type="entry name" value="YVTN repeat-like/Quinoprotein amine dehydrogenase"/>
    <property type="match status" value="1"/>
</dbReference>